<dbReference type="AlphaFoldDB" id="A0AAW1Q540"/>
<keyword evidence="1" id="KW-0560">Oxidoreductase</keyword>
<dbReference type="InterPro" id="IPR023210">
    <property type="entry name" value="NADP_OxRdtase_dom"/>
</dbReference>
<evidence type="ECO:0000259" key="3">
    <source>
        <dbReference type="Pfam" id="PF00248"/>
    </source>
</evidence>
<dbReference type="Gene3D" id="3.20.20.100">
    <property type="entry name" value="NADP-dependent oxidoreductase domain"/>
    <property type="match status" value="1"/>
</dbReference>
<evidence type="ECO:0000313" key="4">
    <source>
        <dbReference type="EMBL" id="KAK9817413.1"/>
    </source>
</evidence>
<dbReference type="InterPro" id="IPR036812">
    <property type="entry name" value="NAD(P)_OxRdtase_dom_sf"/>
</dbReference>
<feature type="region of interest" description="Disordered" evidence="2">
    <location>
        <begin position="27"/>
        <end position="54"/>
    </location>
</feature>
<gene>
    <name evidence="4" type="ORF">WJX74_005017</name>
</gene>
<protein>
    <recommendedName>
        <fullName evidence="3">NADP-dependent oxidoreductase domain-containing protein</fullName>
    </recommendedName>
</protein>
<organism evidence="4 5">
    <name type="scientific">Apatococcus lobatus</name>
    <dbReference type="NCBI Taxonomy" id="904363"/>
    <lineage>
        <taxon>Eukaryota</taxon>
        <taxon>Viridiplantae</taxon>
        <taxon>Chlorophyta</taxon>
        <taxon>core chlorophytes</taxon>
        <taxon>Trebouxiophyceae</taxon>
        <taxon>Chlorellales</taxon>
        <taxon>Chlorellaceae</taxon>
        <taxon>Apatococcus</taxon>
    </lineage>
</organism>
<reference evidence="4 5" key="1">
    <citation type="journal article" date="2024" name="Nat. Commun.">
        <title>Phylogenomics reveals the evolutionary origins of lichenization in chlorophyte algae.</title>
        <authorList>
            <person name="Puginier C."/>
            <person name="Libourel C."/>
            <person name="Otte J."/>
            <person name="Skaloud P."/>
            <person name="Haon M."/>
            <person name="Grisel S."/>
            <person name="Petersen M."/>
            <person name="Berrin J.G."/>
            <person name="Delaux P.M."/>
            <person name="Dal Grande F."/>
            <person name="Keller J."/>
        </authorList>
    </citation>
    <scope>NUCLEOTIDE SEQUENCE [LARGE SCALE GENOMIC DNA]</scope>
    <source>
        <strain evidence="4 5">SAG 2145</strain>
    </source>
</reference>
<dbReference type="FunFam" id="3.20.20.100:FF:000002">
    <property type="entry name" value="2,5-diketo-D-gluconic acid reductase A"/>
    <property type="match status" value="1"/>
</dbReference>
<comment type="caution">
    <text evidence="4">The sequence shown here is derived from an EMBL/GenBank/DDBJ whole genome shotgun (WGS) entry which is preliminary data.</text>
</comment>
<proteinExistence type="predicted"/>
<dbReference type="PROSITE" id="PS00062">
    <property type="entry name" value="ALDOKETO_REDUCTASE_2"/>
    <property type="match status" value="1"/>
</dbReference>
<dbReference type="Pfam" id="PF00248">
    <property type="entry name" value="Aldo_ket_red"/>
    <property type="match status" value="1"/>
</dbReference>
<evidence type="ECO:0000256" key="1">
    <source>
        <dbReference type="ARBA" id="ARBA00023002"/>
    </source>
</evidence>
<evidence type="ECO:0000256" key="2">
    <source>
        <dbReference type="SAM" id="MobiDB-lite"/>
    </source>
</evidence>
<dbReference type="PANTHER" id="PTHR11732">
    <property type="entry name" value="ALDO/KETO REDUCTASE"/>
    <property type="match status" value="1"/>
</dbReference>
<dbReference type="Proteomes" id="UP001438707">
    <property type="component" value="Unassembled WGS sequence"/>
</dbReference>
<dbReference type="InterPro" id="IPR018170">
    <property type="entry name" value="Aldo/ket_reductase_CS"/>
</dbReference>
<evidence type="ECO:0000313" key="5">
    <source>
        <dbReference type="Proteomes" id="UP001438707"/>
    </source>
</evidence>
<dbReference type="PRINTS" id="PR00069">
    <property type="entry name" value="ALDKETRDTASE"/>
</dbReference>
<dbReference type="PROSITE" id="PS00798">
    <property type="entry name" value="ALDOKETO_REDUCTASE_1"/>
    <property type="match status" value="1"/>
</dbReference>
<keyword evidence="5" id="KW-1185">Reference proteome</keyword>
<dbReference type="CDD" id="cd19071">
    <property type="entry name" value="AKR_AKR1-5-like"/>
    <property type="match status" value="1"/>
</dbReference>
<sequence length="366" mass="40306">MANDGSQAPAWTGQAFSYLPYHKESTRQPTYASAPAPDPAPVDRRQAGNVGTWSGPAPTGFLRAQAGEAVTAPAAIVQNPDYVLLRTGHRIPLLGYGTYKVQTSDAVRDAIKAGYRHFDCAAIYGNEALMGEGLQDYIAGGHRSELFITSKVWNTDHHPDAVRRCCKQSIKDLGCEYLDLYLVHWPDAWKPGTKDADTSIPIEQTWQAMEGLVDAGLVRTIGVSNFNISEVEHLLSKARIPPAVNQVELHPLLSQRKLVGTCTRKGLHMTAYSPLGHAEPDVLGNKVVQEVAQQTGRSPSQVVLRWNVQRGVSVIPRSNTPANIASNIDDLFSWHLSNDHKARLDALDCGHRTVDNDWHDWDRIVQ</sequence>
<accession>A0AAW1Q540</accession>
<feature type="domain" description="NADP-dependent oxidoreductase" evidence="3">
    <location>
        <begin position="102"/>
        <end position="347"/>
    </location>
</feature>
<dbReference type="EMBL" id="JALJOS010000071">
    <property type="protein sequence ID" value="KAK9817413.1"/>
    <property type="molecule type" value="Genomic_DNA"/>
</dbReference>
<name>A0AAW1Q540_9CHLO</name>
<dbReference type="SUPFAM" id="SSF51430">
    <property type="entry name" value="NAD(P)-linked oxidoreductase"/>
    <property type="match status" value="1"/>
</dbReference>
<dbReference type="GO" id="GO:0016616">
    <property type="term" value="F:oxidoreductase activity, acting on the CH-OH group of donors, NAD or NADP as acceptor"/>
    <property type="evidence" value="ECO:0007669"/>
    <property type="project" value="UniProtKB-ARBA"/>
</dbReference>
<dbReference type="InterPro" id="IPR020471">
    <property type="entry name" value="AKR"/>
</dbReference>